<dbReference type="InterPro" id="IPR000742">
    <property type="entry name" value="EGF"/>
</dbReference>
<dbReference type="GO" id="GO:0005509">
    <property type="term" value="F:calcium ion binding"/>
    <property type="evidence" value="ECO:0007669"/>
    <property type="project" value="InterPro"/>
</dbReference>
<feature type="signal peptide" evidence="4">
    <location>
        <begin position="1"/>
        <end position="23"/>
    </location>
</feature>
<evidence type="ECO:0000313" key="8">
    <source>
        <dbReference type="Proteomes" id="UP001283361"/>
    </source>
</evidence>
<protein>
    <recommendedName>
        <fullName evidence="9">EGF-like domain-containing protein</fullName>
    </recommendedName>
</protein>
<keyword evidence="1" id="KW-0245">EGF-like domain</keyword>
<feature type="domain" description="EGF-like calcium-binding" evidence="5">
    <location>
        <begin position="73"/>
        <end position="116"/>
    </location>
</feature>
<dbReference type="InterPro" id="IPR018097">
    <property type="entry name" value="EGF_Ca-bd_CS"/>
</dbReference>
<evidence type="ECO:0008006" key="9">
    <source>
        <dbReference type="Google" id="ProtNLM"/>
    </source>
</evidence>
<dbReference type="SMART" id="SM00181">
    <property type="entry name" value="EGF"/>
    <property type="match status" value="3"/>
</dbReference>
<feature type="domain" description="EGF-like" evidence="6">
    <location>
        <begin position="72"/>
        <end position="116"/>
    </location>
</feature>
<reference evidence="7" key="1">
    <citation type="journal article" date="2023" name="G3 (Bethesda)">
        <title>A reference genome for the long-term kleptoplast-retaining sea slug Elysia crispata morphotype clarki.</title>
        <authorList>
            <person name="Eastman K.E."/>
            <person name="Pendleton A.L."/>
            <person name="Shaikh M.A."/>
            <person name="Suttiyut T."/>
            <person name="Ogas R."/>
            <person name="Tomko P."/>
            <person name="Gavelis G."/>
            <person name="Widhalm J.R."/>
            <person name="Wisecaver J.H."/>
        </authorList>
    </citation>
    <scope>NUCLEOTIDE SEQUENCE</scope>
    <source>
        <strain evidence="7">ECLA1</strain>
    </source>
</reference>
<evidence type="ECO:0000256" key="2">
    <source>
        <dbReference type="ARBA" id="ARBA00022737"/>
    </source>
</evidence>
<evidence type="ECO:0000259" key="5">
    <source>
        <dbReference type="SMART" id="SM00179"/>
    </source>
</evidence>
<dbReference type="Proteomes" id="UP001283361">
    <property type="component" value="Unassembled WGS sequence"/>
</dbReference>
<dbReference type="InterPro" id="IPR001881">
    <property type="entry name" value="EGF-like_Ca-bd_dom"/>
</dbReference>
<feature type="domain" description="EGF-like" evidence="6">
    <location>
        <begin position="120"/>
        <end position="158"/>
    </location>
</feature>
<accession>A0AAE0YDH4</accession>
<evidence type="ECO:0000313" key="7">
    <source>
        <dbReference type="EMBL" id="KAK3741371.1"/>
    </source>
</evidence>
<dbReference type="SMART" id="SM00179">
    <property type="entry name" value="EGF_CA"/>
    <property type="match status" value="2"/>
</dbReference>
<dbReference type="AlphaFoldDB" id="A0AAE0YDH4"/>
<evidence type="ECO:0000256" key="1">
    <source>
        <dbReference type="ARBA" id="ARBA00022536"/>
    </source>
</evidence>
<organism evidence="7 8">
    <name type="scientific">Elysia crispata</name>
    <name type="common">lettuce slug</name>
    <dbReference type="NCBI Taxonomy" id="231223"/>
    <lineage>
        <taxon>Eukaryota</taxon>
        <taxon>Metazoa</taxon>
        <taxon>Spiralia</taxon>
        <taxon>Lophotrochozoa</taxon>
        <taxon>Mollusca</taxon>
        <taxon>Gastropoda</taxon>
        <taxon>Heterobranchia</taxon>
        <taxon>Euthyneura</taxon>
        <taxon>Panpulmonata</taxon>
        <taxon>Sacoglossa</taxon>
        <taxon>Placobranchoidea</taxon>
        <taxon>Plakobranchidae</taxon>
        <taxon>Elysia</taxon>
    </lineage>
</organism>
<dbReference type="PROSITE" id="PS01187">
    <property type="entry name" value="EGF_CA"/>
    <property type="match status" value="1"/>
</dbReference>
<dbReference type="PANTHER" id="PTHR24034:SF89">
    <property type="entry name" value="COMPLEMENT COMPONENT C1Q RECEPTOR"/>
    <property type="match status" value="1"/>
</dbReference>
<comment type="caution">
    <text evidence="7">The sequence shown here is derived from an EMBL/GenBank/DDBJ whole genome shotgun (WGS) entry which is preliminary data.</text>
</comment>
<dbReference type="Pfam" id="PF07645">
    <property type="entry name" value="EGF_CA"/>
    <property type="match status" value="1"/>
</dbReference>
<dbReference type="EMBL" id="JAWDGP010006429">
    <property type="protein sequence ID" value="KAK3741371.1"/>
    <property type="molecule type" value="Genomic_DNA"/>
</dbReference>
<evidence type="ECO:0000256" key="3">
    <source>
        <dbReference type="ARBA" id="ARBA00023157"/>
    </source>
</evidence>
<sequence length="187" mass="19983">MDIKNCALLVLAICASSLVFTSGQAPVVCDLASKQCVNGFCEPQADQQLGCTCFGGFIKDPANPLVCHPIPPCNLMPGTPDQQCLNGWCQMWHNGNFGCLCKQGFQLSATNPNICENIDECTQGQSSCPPTACIDLPGDYKCSSCYAGYTLTASGKCQSVHGGSGAQQGWRQSNPWLLALLWDSMLF</sequence>
<keyword evidence="4" id="KW-0732">Signal</keyword>
<keyword evidence="3" id="KW-1015">Disulfide bond</keyword>
<evidence type="ECO:0000256" key="4">
    <source>
        <dbReference type="SAM" id="SignalP"/>
    </source>
</evidence>
<evidence type="ECO:0000259" key="6">
    <source>
        <dbReference type="SMART" id="SM00181"/>
    </source>
</evidence>
<proteinExistence type="predicted"/>
<keyword evidence="2" id="KW-0677">Repeat</keyword>
<gene>
    <name evidence="7" type="ORF">RRG08_034416</name>
</gene>
<feature type="chain" id="PRO_5042199770" description="EGF-like domain-containing protein" evidence="4">
    <location>
        <begin position="24"/>
        <end position="187"/>
    </location>
</feature>
<dbReference type="InterPro" id="IPR049883">
    <property type="entry name" value="NOTCH1_EGF-like"/>
</dbReference>
<feature type="domain" description="EGF-like" evidence="6">
    <location>
        <begin position="28"/>
        <end position="68"/>
    </location>
</feature>
<dbReference type="Gene3D" id="2.90.20.10">
    <property type="entry name" value="Plasmodium vivax P25 domain"/>
    <property type="match status" value="1"/>
</dbReference>
<dbReference type="SUPFAM" id="SSF57196">
    <property type="entry name" value="EGF/Laminin"/>
    <property type="match status" value="1"/>
</dbReference>
<name>A0AAE0YDH4_9GAST</name>
<feature type="domain" description="EGF-like calcium-binding" evidence="5">
    <location>
        <begin position="117"/>
        <end position="158"/>
    </location>
</feature>
<dbReference type="PANTHER" id="PTHR24034">
    <property type="entry name" value="EGF-LIKE DOMAIN-CONTAINING PROTEIN"/>
    <property type="match status" value="1"/>
</dbReference>
<dbReference type="InterPro" id="IPR050751">
    <property type="entry name" value="ECM_structural_protein"/>
</dbReference>
<keyword evidence="8" id="KW-1185">Reference proteome</keyword>